<dbReference type="RefSeq" id="WP_169560966.1">
    <property type="nucleotide sequence ID" value="NZ_BSNF01000008.1"/>
</dbReference>
<dbReference type="SUPFAM" id="SSF50331">
    <property type="entry name" value="MOP-like"/>
    <property type="match status" value="1"/>
</dbReference>
<dbReference type="InterPro" id="IPR017871">
    <property type="entry name" value="ABC_transporter-like_CS"/>
</dbReference>
<evidence type="ECO:0000256" key="2">
    <source>
        <dbReference type="ARBA" id="ARBA00022741"/>
    </source>
</evidence>
<name>A0ABQ5U8R4_9PROT</name>
<accession>A0ABQ5U8R4</accession>
<organism evidence="5 6">
    <name type="scientific">Sneathiella chinensis</name>
    <dbReference type="NCBI Taxonomy" id="349750"/>
    <lineage>
        <taxon>Bacteria</taxon>
        <taxon>Pseudomonadati</taxon>
        <taxon>Pseudomonadota</taxon>
        <taxon>Alphaproteobacteria</taxon>
        <taxon>Sneathiellales</taxon>
        <taxon>Sneathiellaceae</taxon>
        <taxon>Sneathiella</taxon>
    </lineage>
</organism>
<dbReference type="PANTHER" id="PTHR42781">
    <property type="entry name" value="SPERMIDINE/PUTRESCINE IMPORT ATP-BINDING PROTEIN POTA"/>
    <property type="match status" value="1"/>
</dbReference>
<keyword evidence="3 5" id="KW-0067">ATP-binding</keyword>
<dbReference type="PROSITE" id="PS00211">
    <property type="entry name" value="ABC_TRANSPORTER_1"/>
    <property type="match status" value="1"/>
</dbReference>
<dbReference type="Pfam" id="PF00005">
    <property type="entry name" value="ABC_tran"/>
    <property type="match status" value="1"/>
</dbReference>
<gene>
    <name evidence="5" type="ORF">GCM10007924_20870</name>
</gene>
<comment type="caution">
    <text evidence="5">The sequence shown here is derived from an EMBL/GenBank/DDBJ whole genome shotgun (WGS) entry which is preliminary data.</text>
</comment>
<dbReference type="InterPro" id="IPR027417">
    <property type="entry name" value="P-loop_NTPase"/>
</dbReference>
<dbReference type="Proteomes" id="UP001161409">
    <property type="component" value="Unassembled WGS sequence"/>
</dbReference>
<reference evidence="5" key="1">
    <citation type="journal article" date="2014" name="Int. J. Syst. Evol. Microbiol.">
        <title>Complete genome of a new Firmicutes species belonging to the dominant human colonic microbiota ('Ruminococcus bicirculans') reveals two chromosomes and a selective capacity to utilize plant glucans.</title>
        <authorList>
            <consortium name="NISC Comparative Sequencing Program"/>
            <person name="Wegmann U."/>
            <person name="Louis P."/>
            <person name="Goesmann A."/>
            <person name="Henrissat B."/>
            <person name="Duncan S.H."/>
            <person name="Flint H.J."/>
        </authorList>
    </citation>
    <scope>NUCLEOTIDE SEQUENCE</scope>
    <source>
        <strain evidence="5">NBRC 103408</strain>
    </source>
</reference>
<keyword evidence="2" id="KW-0547">Nucleotide-binding</keyword>
<feature type="domain" description="ABC transporter" evidence="4">
    <location>
        <begin position="8"/>
        <end position="240"/>
    </location>
</feature>
<dbReference type="InterPro" id="IPR008995">
    <property type="entry name" value="Mo/tungstate-bd_C_term_dom"/>
</dbReference>
<dbReference type="InterPro" id="IPR013611">
    <property type="entry name" value="Transp-assoc_OB_typ2"/>
</dbReference>
<dbReference type="SMART" id="SM00382">
    <property type="entry name" value="AAA"/>
    <property type="match status" value="1"/>
</dbReference>
<dbReference type="EMBL" id="BSNF01000008">
    <property type="protein sequence ID" value="GLQ06866.1"/>
    <property type="molecule type" value="Genomic_DNA"/>
</dbReference>
<dbReference type="GO" id="GO:0005524">
    <property type="term" value="F:ATP binding"/>
    <property type="evidence" value="ECO:0007669"/>
    <property type="project" value="UniProtKB-KW"/>
</dbReference>
<dbReference type="Pfam" id="PF08402">
    <property type="entry name" value="TOBE_2"/>
    <property type="match status" value="1"/>
</dbReference>
<dbReference type="SUPFAM" id="SSF52540">
    <property type="entry name" value="P-loop containing nucleoside triphosphate hydrolases"/>
    <property type="match status" value="1"/>
</dbReference>
<dbReference type="Gene3D" id="3.40.50.300">
    <property type="entry name" value="P-loop containing nucleotide triphosphate hydrolases"/>
    <property type="match status" value="1"/>
</dbReference>
<evidence type="ECO:0000256" key="3">
    <source>
        <dbReference type="ARBA" id="ARBA00022840"/>
    </source>
</evidence>
<evidence type="ECO:0000256" key="1">
    <source>
        <dbReference type="ARBA" id="ARBA00022448"/>
    </source>
</evidence>
<keyword evidence="1" id="KW-0813">Transport</keyword>
<evidence type="ECO:0000259" key="4">
    <source>
        <dbReference type="PROSITE" id="PS50893"/>
    </source>
</evidence>
<sequence length="342" mass="37362">MSVSKTAVSLQQCAKTFGDDSTALYPLNLEISGGETVVLLGPSGCGKTTLLRIIAGLESPDQGGRVLFNGDDVTRIPIEKRNVGMIFQSYALFPNMDVFDNIAYGLRVRREDRSVINDRVGEMLEMMQISDLSHRKIDQLSGGQRQRVAIARAIATRPRVLLLDEPLAALDALLRDRLRVEIDSLLRTLGITAVYVTHDQAEAMALGDRIVVMSKGRIAQSGTPREIYYNPTDPFVADFIGTLNRVSAASVKGYQGSTPELFFRPEDAEIVSADSGNYSGHVKSAFFLGDRTRLVIAGHDQAEVVVDSKHRAEFAIGTEVHLQMNLDRLIDMSGCEGGQSAC</sequence>
<keyword evidence="6" id="KW-1185">Reference proteome</keyword>
<evidence type="ECO:0000313" key="5">
    <source>
        <dbReference type="EMBL" id="GLQ06866.1"/>
    </source>
</evidence>
<dbReference type="InterPro" id="IPR003593">
    <property type="entry name" value="AAA+_ATPase"/>
</dbReference>
<dbReference type="PANTHER" id="PTHR42781:SF4">
    <property type="entry name" value="SPERMIDINE_PUTRESCINE IMPORT ATP-BINDING PROTEIN POTA"/>
    <property type="match status" value="1"/>
</dbReference>
<protein>
    <submittedName>
        <fullName evidence="5">ABC transporter ATP-binding protein</fullName>
    </submittedName>
</protein>
<reference evidence="5" key="2">
    <citation type="submission" date="2023-01" db="EMBL/GenBank/DDBJ databases">
        <title>Draft genome sequence of Sneathiella chinensis strain NBRC 103408.</title>
        <authorList>
            <person name="Sun Q."/>
            <person name="Mori K."/>
        </authorList>
    </citation>
    <scope>NUCLEOTIDE SEQUENCE</scope>
    <source>
        <strain evidence="5">NBRC 103408</strain>
    </source>
</reference>
<proteinExistence type="predicted"/>
<dbReference type="InterPro" id="IPR003439">
    <property type="entry name" value="ABC_transporter-like_ATP-bd"/>
</dbReference>
<dbReference type="InterPro" id="IPR050093">
    <property type="entry name" value="ABC_SmlMolc_Importer"/>
</dbReference>
<evidence type="ECO:0000313" key="6">
    <source>
        <dbReference type="Proteomes" id="UP001161409"/>
    </source>
</evidence>
<dbReference type="PROSITE" id="PS50893">
    <property type="entry name" value="ABC_TRANSPORTER_2"/>
    <property type="match status" value="1"/>
</dbReference>